<evidence type="ECO:0000256" key="1">
    <source>
        <dbReference type="SAM" id="MobiDB-lite"/>
    </source>
</evidence>
<dbReference type="AlphaFoldDB" id="A0A9N7MSK5"/>
<feature type="region of interest" description="Disordered" evidence="1">
    <location>
        <begin position="1"/>
        <end position="106"/>
    </location>
</feature>
<proteinExistence type="predicted"/>
<reference evidence="2" key="1">
    <citation type="submission" date="2019-12" db="EMBL/GenBank/DDBJ databases">
        <authorList>
            <person name="Scholes J."/>
        </authorList>
    </citation>
    <scope>NUCLEOTIDE SEQUENCE</scope>
</reference>
<dbReference type="OrthoDB" id="1681423at2759"/>
<feature type="compositionally biased region" description="Polar residues" evidence="1">
    <location>
        <begin position="82"/>
        <end position="91"/>
    </location>
</feature>
<organism evidence="2 3">
    <name type="scientific">Striga hermonthica</name>
    <name type="common">Purple witchweed</name>
    <name type="synonym">Buchnera hermonthica</name>
    <dbReference type="NCBI Taxonomy" id="68872"/>
    <lineage>
        <taxon>Eukaryota</taxon>
        <taxon>Viridiplantae</taxon>
        <taxon>Streptophyta</taxon>
        <taxon>Embryophyta</taxon>
        <taxon>Tracheophyta</taxon>
        <taxon>Spermatophyta</taxon>
        <taxon>Magnoliopsida</taxon>
        <taxon>eudicotyledons</taxon>
        <taxon>Gunneridae</taxon>
        <taxon>Pentapetalae</taxon>
        <taxon>asterids</taxon>
        <taxon>lamiids</taxon>
        <taxon>Lamiales</taxon>
        <taxon>Orobanchaceae</taxon>
        <taxon>Buchnereae</taxon>
        <taxon>Striga</taxon>
    </lineage>
</organism>
<feature type="compositionally biased region" description="Basic and acidic residues" evidence="1">
    <location>
        <begin position="32"/>
        <end position="44"/>
    </location>
</feature>
<sequence>MLVVSQELHKGSANEEPETQAASLPEVPNGHVKLDEAVFEEKMLNNEIQDQSFTLNGDMQEKDSNQKPKSTSNVDYLDPLPQESTDINTSEPQEDQTEKGDYENDNVTADIVSDNEELSEVENKNGERREIETDSFPCLENKSTDNESILINNTTIVAKICTKCEPVIEDSEPEGQESTKPFDKSRKCPSFDFGLPFDARSDDSDQTPLLFRDGSAIRSLPSSCPTLRFQHRSVQTEYFDNSLHFGSAEVEEKTIRMERSHSDGLKRDLTLNSMTKPENANVVTKPNGECSVIPDNAREDCDVISSKGREKRKARPSMFTTCICCTATIN</sequence>
<evidence type="ECO:0000313" key="2">
    <source>
        <dbReference type="EMBL" id="CAA0814182.1"/>
    </source>
</evidence>
<gene>
    <name evidence="2" type="ORF">SHERM_14494</name>
</gene>
<keyword evidence="3" id="KW-1185">Reference proteome</keyword>
<evidence type="ECO:0000313" key="3">
    <source>
        <dbReference type="Proteomes" id="UP001153555"/>
    </source>
</evidence>
<feature type="compositionally biased region" description="Polar residues" evidence="1">
    <location>
        <begin position="46"/>
        <end position="57"/>
    </location>
</feature>
<accession>A0A9N7MSK5</accession>
<protein>
    <submittedName>
        <fullName evidence="2">Uncharacterized protein</fullName>
    </submittedName>
</protein>
<comment type="caution">
    <text evidence="2">The sequence shown here is derived from an EMBL/GenBank/DDBJ whole genome shotgun (WGS) entry which is preliminary data.</text>
</comment>
<dbReference type="EMBL" id="CACSLK010012206">
    <property type="protein sequence ID" value="CAA0814182.1"/>
    <property type="molecule type" value="Genomic_DNA"/>
</dbReference>
<name>A0A9N7MSK5_STRHE</name>
<dbReference type="Proteomes" id="UP001153555">
    <property type="component" value="Unassembled WGS sequence"/>
</dbReference>